<feature type="non-terminal residue" evidence="8">
    <location>
        <position position="1"/>
    </location>
</feature>
<evidence type="ECO:0000256" key="4">
    <source>
        <dbReference type="ARBA" id="ARBA00013106"/>
    </source>
</evidence>
<reference evidence="8" key="1">
    <citation type="submission" date="2018-05" db="EMBL/GenBank/DDBJ databases">
        <authorList>
            <person name="Lanie J.A."/>
            <person name="Ng W.-L."/>
            <person name="Kazmierczak K.M."/>
            <person name="Andrzejewski T.M."/>
            <person name="Davidsen T.M."/>
            <person name="Wayne K.J."/>
            <person name="Tettelin H."/>
            <person name="Glass J.I."/>
            <person name="Rusch D."/>
            <person name="Podicherti R."/>
            <person name="Tsui H.-C.T."/>
            <person name="Winkler M.E."/>
        </authorList>
    </citation>
    <scope>NUCLEOTIDE SEQUENCE</scope>
</reference>
<dbReference type="PROSITE" id="PS00629">
    <property type="entry name" value="IMP_1"/>
    <property type="match status" value="1"/>
</dbReference>
<dbReference type="PRINTS" id="PR00377">
    <property type="entry name" value="IMPHPHTASES"/>
</dbReference>
<dbReference type="Pfam" id="PF00459">
    <property type="entry name" value="Inositol_P"/>
    <property type="match status" value="1"/>
</dbReference>
<accession>A0A382EMY4</accession>
<dbReference type="Gene3D" id="3.30.540.10">
    <property type="entry name" value="Fructose-1,6-Bisphosphatase, subunit A, domain 1"/>
    <property type="match status" value="1"/>
</dbReference>
<comment type="cofactor">
    <cofactor evidence="2">
        <name>Mg(2+)</name>
        <dbReference type="ChEBI" id="CHEBI:18420"/>
    </cofactor>
</comment>
<dbReference type="AlphaFoldDB" id="A0A382EMY4"/>
<keyword evidence="5" id="KW-0479">Metal-binding</keyword>
<dbReference type="InterPro" id="IPR020550">
    <property type="entry name" value="Inositol_monophosphatase_CS"/>
</dbReference>
<dbReference type="FunFam" id="3.30.540.10:FF:000003">
    <property type="entry name" value="Inositol-1-monophosphatase"/>
    <property type="match status" value="1"/>
</dbReference>
<evidence type="ECO:0000256" key="3">
    <source>
        <dbReference type="ARBA" id="ARBA00009759"/>
    </source>
</evidence>
<dbReference type="EMBL" id="UINC01045113">
    <property type="protein sequence ID" value="SVB51474.1"/>
    <property type="molecule type" value="Genomic_DNA"/>
</dbReference>
<comment type="similarity">
    <text evidence="3">Belongs to the inositol monophosphatase superfamily.</text>
</comment>
<dbReference type="InterPro" id="IPR033942">
    <property type="entry name" value="IMPase"/>
</dbReference>
<dbReference type="GO" id="GO:0006020">
    <property type="term" value="P:inositol metabolic process"/>
    <property type="evidence" value="ECO:0007669"/>
    <property type="project" value="TreeGrafter"/>
</dbReference>
<sequence>VILESTNDIQVDYKGTTDLVTNIDREVESLIIEKINSHFPDHTILAEESGLNQKAPDYLWVIDPLDGTTNFVHGYPSFGVSIGLLIKGIPSLGVVMELPSKNLYSAYKGNGAYKNGKPINVSKNSNITKCLLATGFPYDHGERWKANMRLFEFFTDKTQGVRRLGAASVDLCHLACGYIDGFWELDLKPWDTAAGIVIVSESGG</sequence>
<comment type="catalytic activity">
    <reaction evidence="1">
        <text>a myo-inositol phosphate + H2O = myo-inositol + phosphate</text>
        <dbReference type="Rhea" id="RHEA:24056"/>
        <dbReference type="ChEBI" id="CHEBI:15377"/>
        <dbReference type="ChEBI" id="CHEBI:17268"/>
        <dbReference type="ChEBI" id="CHEBI:43474"/>
        <dbReference type="ChEBI" id="CHEBI:84139"/>
        <dbReference type="EC" id="3.1.3.25"/>
    </reaction>
</comment>
<dbReference type="CDD" id="cd01639">
    <property type="entry name" value="IMPase"/>
    <property type="match status" value="1"/>
</dbReference>
<dbReference type="SUPFAM" id="SSF56655">
    <property type="entry name" value="Carbohydrate phosphatase"/>
    <property type="match status" value="1"/>
</dbReference>
<dbReference type="PANTHER" id="PTHR20854">
    <property type="entry name" value="INOSITOL MONOPHOSPHATASE"/>
    <property type="match status" value="1"/>
</dbReference>
<name>A0A382EMY4_9ZZZZ</name>
<dbReference type="EC" id="3.1.3.25" evidence="4"/>
<evidence type="ECO:0000256" key="1">
    <source>
        <dbReference type="ARBA" id="ARBA00001033"/>
    </source>
</evidence>
<evidence type="ECO:0000256" key="6">
    <source>
        <dbReference type="ARBA" id="ARBA00022801"/>
    </source>
</evidence>
<keyword evidence="6" id="KW-0378">Hydrolase</keyword>
<protein>
    <recommendedName>
        <fullName evidence="4">inositol-phosphate phosphatase</fullName>
        <ecNumber evidence="4">3.1.3.25</ecNumber>
    </recommendedName>
</protein>
<evidence type="ECO:0000256" key="5">
    <source>
        <dbReference type="ARBA" id="ARBA00022723"/>
    </source>
</evidence>
<evidence type="ECO:0000313" key="8">
    <source>
        <dbReference type="EMBL" id="SVB51474.1"/>
    </source>
</evidence>
<keyword evidence="7" id="KW-0460">Magnesium</keyword>
<feature type="non-terminal residue" evidence="8">
    <location>
        <position position="204"/>
    </location>
</feature>
<dbReference type="GO" id="GO:0008934">
    <property type="term" value="F:inositol monophosphate 1-phosphatase activity"/>
    <property type="evidence" value="ECO:0007669"/>
    <property type="project" value="InterPro"/>
</dbReference>
<evidence type="ECO:0000256" key="2">
    <source>
        <dbReference type="ARBA" id="ARBA00001946"/>
    </source>
</evidence>
<dbReference type="GO" id="GO:0046854">
    <property type="term" value="P:phosphatidylinositol phosphate biosynthetic process"/>
    <property type="evidence" value="ECO:0007669"/>
    <property type="project" value="InterPro"/>
</dbReference>
<dbReference type="InterPro" id="IPR020583">
    <property type="entry name" value="Inositol_monoP_metal-BS"/>
</dbReference>
<dbReference type="InterPro" id="IPR000760">
    <property type="entry name" value="Inositol_monophosphatase-like"/>
</dbReference>
<dbReference type="PROSITE" id="PS00630">
    <property type="entry name" value="IMP_2"/>
    <property type="match status" value="1"/>
</dbReference>
<evidence type="ECO:0000256" key="7">
    <source>
        <dbReference type="ARBA" id="ARBA00022842"/>
    </source>
</evidence>
<dbReference type="GO" id="GO:0007165">
    <property type="term" value="P:signal transduction"/>
    <property type="evidence" value="ECO:0007669"/>
    <property type="project" value="TreeGrafter"/>
</dbReference>
<organism evidence="8">
    <name type="scientific">marine metagenome</name>
    <dbReference type="NCBI Taxonomy" id="408172"/>
    <lineage>
        <taxon>unclassified sequences</taxon>
        <taxon>metagenomes</taxon>
        <taxon>ecological metagenomes</taxon>
    </lineage>
</organism>
<dbReference type="PANTHER" id="PTHR20854:SF4">
    <property type="entry name" value="INOSITOL-1-MONOPHOSPHATASE-RELATED"/>
    <property type="match status" value="1"/>
</dbReference>
<dbReference type="GO" id="GO:0046872">
    <property type="term" value="F:metal ion binding"/>
    <property type="evidence" value="ECO:0007669"/>
    <property type="project" value="UniProtKB-KW"/>
</dbReference>
<gene>
    <name evidence="8" type="ORF">METZ01_LOCUS204328</name>
</gene>
<proteinExistence type="inferred from homology"/>
<dbReference type="Gene3D" id="3.40.190.80">
    <property type="match status" value="1"/>
</dbReference>